<accession>A0A1I7RMR8</accession>
<evidence type="ECO:0000313" key="2">
    <source>
        <dbReference type="EMBL" id="CAD5232707.1"/>
    </source>
</evidence>
<dbReference type="PROSITE" id="PS50097">
    <property type="entry name" value="BTB"/>
    <property type="match status" value="1"/>
</dbReference>
<name>A0A1I7RMR8_BURXY</name>
<dbReference type="AlphaFoldDB" id="A0A1I7RMR8"/>
<protein>
    <submittedName>
        <fullName evidence="2">(pine wood nematode) hypothetical protein</fullName>
    </submittedName>
    <submittedName>
        <fullName evidence="5">BTB domain-containing protein</fullName>
    </submittedName>
</protein>
<dbReference type="Gene3D" id="3.30.710.10">
    <property type="entry name" value="Potassium Channel Kv1.1, Chain A"/>
    <property type="match status" value="1"/>
</dbReference>
<dbReference type="InterPro" id="IPR000210">
    <property type="entry name" value="BTB/POZ_dom"/>
</dbReference>
<evidence type="ECO:0000259" key="1">
    <source>
        <dbReference type="PROSITE" id="PS50097"/>
    </source>
</evidence>
<dbReference type="InterPro" id="IPR011333">
    <property type="entry name" value="SKP1/BTB/POZ_sf"/>
</dbReference>
<dbReference type="EMBL" id="CAJFDI010000005">
    <property type="protein sequence ID" value="CAD5232707.1"/>
    <property type="molecule type" value="Genomic_DNA"/>
</dbReference>
<proteinExistence type="predicted"/>
<sequence>MSETSTNSSFSVLDAEEKLEELRVEFDSSSMVSEANTDLDKTIDEKASSSLDIDFSSVLTAQEKEDLQKYPEEIASFIWPVYQSCSTWSTKFGNKELFQQQINSHISSRAFTWTLHYGGQIEGYLANLRVRYVGKAGSCERRYEGDAMKKWVPNFNGEEKMFGDMEPIYIYVYARIQKCPPEVTPWIKEMVFGHNYYNFGDVTVKCKDGELKVSKSVLAEFFPRFRAFFVRYPEENQILIENFWLDGFKMAVEFMWTRKPFEWWTIGDEMMDLAEVLGAPAFMAEIDHQYTFWAKQSNFARNLLKASEIGLPVLKREMEKLTTLHWDEVFKENEEFIKENIDLFLNLKLGPIMTGY</sequence>
<dbReference type="Proteomes" id="UP000582659">
    <property type="component" value="Unassembled WGS sequence"/>
</dbReference>
<dbReference type="WBParaSite" id="BXY_0200300.1">
    <property type="protein sequence ID" value="BXY_0200300.1"/>
    <property type="gene ID" value="BXY_0200300"/>
</dbReference>
<feature type="domain" description="BTB" evidence="1">
    <location>
        <begin position="200"/>
        <end position="259"/>
    </location>
</feature>
<keyword evidence="4" id="KW-1185">Reference proteome</keyword>
<evidence type="ECO:0000313" key="5">
    <source>
        <dbReference type="WBParaSite" id="BXY_0200300.1"/>
    </source>
</evidence>
<dbReference type="Pfam" id="PF00651">
    <property type="entry name" value="BTB"/>
    <property type="match status" value="1"/>
</dbReference>
<gene>
    <name evidence="2" type="ORF">BXYJ_LOCUS12798</name>
</gene>
<dbReference type="SUPFAM" id="SSF54695">
    <property type="entry name" value="POZ domain"/>
    <property type="match status" value="1"/>
</dbReference>
<dbReference type="EMBL" id="CAJFCV020000005">
    <property type="protein sequence ID" value="CAG9125542.1"/>
    <property type="molecule type" value="Genomic_DNA"/>
</dbReference>
<dbReference type="CDD" id="cd18186">
    <property type="entry name" value="BTB_POZ_ZBTB_KLHL-like"/>
    <property type="match status" value="1"/>
</dbReference>
<reference evidence="2" key="2">
    <citation type="submission" date="2020-09" db="EMBL/GenBank/DDBJ databases">
        <authorList>
            <person name="Kikuchi T."/>
        </authorList>
    </citation>
    <scope>NUCLEOTIDE SEQUENCE</scope>
    <source>
        <strain evidence="2">Ka4C1</strain>
    </source>
</reference>
<evidence type="ECO:0000313" key="4">
    <source>
        <dbReference type="Proteomes" id="UP000659654"/>
    </source>
</evidence>
<evidence type="ECO:0000313" key="3">
    <source>
        <dbReference type="Proteomes" id="UP000095284"/>
    </source>
</evidence>
<reference evidence="5" key="1">
    <citation type="submission" date="2016-11" db="UniProtKB">
        <authorList>
            <consortium name="WormBaseParasite"/>
        </authorList>
    </citation>
    <scope>IDENTIFICATION</scope>
</reference>
<dbReference type="Proteomes" id="UP000095284">
    <property type="component" value="Unplaced"/>
</dbReference>
<organism evidence="3 5">
    <name type="scientific">Bursaphelenchus xylophilus</name>
    <name type="common">Pinewood nematode worm</name>
    <name type="synonym">Aphelenchoides xylophilus</name>
    <dbReference type="NCBI Taxonomy" id="6326"/>
    <lineage>
        <taxon>Eukaryota</taxon>
        <taxon>Metazoa</taxon>
        <taxon>Ecdysozoa</taxon>
        <taxon>Nematoda</taxon>
        <taxon>Chromadorea</taxon>
        <taxon>Rhabditida</taxon>
        <taxon>Tylenchina</taxon>
        <taxon>Tylenchomorpha</taxon>
        <taxon>Aphelenchoidea</taxon>
        <taxon>Aphelenchoididae</taxon>
        <taxon>Bursaphelenchus</taxon>
    </lineage>
</organism>
<dbReference type="Proteomes" id="UP000659654">
    <property type="component" value="Unassembled WGS sequence"/>
</dbReference>